<feature type="transmembrane region" description="Helical" evidence="1">
    <location>
        <begin position="22"/>
        <end position="43"/>
    </location>
</feature>
<organism evidence="2 3">
    <name type="scientific">Purpureocillium lavendulum</name>
    <dbReference type="NCBI Taxonomy" id="1247861"/>
    <lineage>
        <taxon>Eukaryota</taxon>
        <taxon>Fungi</taxon>
        <taxon>Dikarya</taxon>
        <taxon>Ascomycota</taxon>
        <taxon>Pezizomycotina</taxon>
        <taxon>Sordariomycetes</taxon>
        <taxon>Hypocreomycetidae</taxon>
        <taxon>Hypocreales</taxon>
        <taxon>Ophiocordycipitaceae</taxon>
        <taxon>Purpureocillium</taxon>
    </lineage>
</organism>
<dbReference type="EMBL" id="JAQHRD010000021">
    <property type="protein sequence ID" value="KAJ6436462.1"/>
    <property type="molecule type" value="Genomic_DNA"/>
</dbReference>
<evidence type="ECO:0000256" key="1">
    <source>
        <dbReference type="SAM" id="Phobius"/>
    </source>
</evidence>
<keyword evidence="1" id="KW-1133">Transmembrane helix</keyword>
<evidence type="ECO:0000313" key="2">
    <source>
        <dbReference type="EMBL" id="KAJ6436462.1"/>
    </source>
</evidence>
<evidence type="ECO:0000313" key="3">
    <source>
        <dbReference type="Proteomes" id="UP001163105"/>
    </source>
</evidence>
<reference evidence="2" key="1">
    <citation type="submission" date="2023-01" db="EMBL/GenBank/DDBJ databases">
        <title>The growth and conidiation of Purpureocillium lavendulum are regulated by nitrogen source and histone H3K14 acetylation.</title>
        <authorList>
            <person name="Tang P."/>
            <person name="Han J."/>
            <person name="Zhang C."/>
            <person name="Tang P."/>
            <person name="Qi F."/>
            <person name="Zhang K."/>
            <person name="Liang L."/>
        </authorList>
    </citation>
    <scope>NUCLEOTIDE SEQUENCE</scope>
    <source>
        <strain evidence="2">YMF1.00683</strain>
    </source>
</reference>
<dbReference type="Proteomes" id="UP001163105">
    <property type="component" value="Unassembled WGS sequence"/>
</dbReference>
<keyword evidence="3" id="KW-1185">Reference proteome</keyword>
<proteinExistence type="predicted"/>
<name>A0AB34FBT1_9HYPO</name>
<comment type="caution">
    <text evidence="2">The sequence shown here is derived from an EMBL/GenBank/DDBJ whole genome shotgun (WGS) entry which is preliminary data.</text>
</comment>
<keyword evidence="1" id="KW-0472">Membrane</keyword>
<accession>A0AB34FBT1</accession>
<protein>
    <recommendedName>
        <fullName evidence="4">Secreted protein</fullName>
    </recommendedName>
</protein>
<gene>
    <name evidence="2" type="ORF">O9K51_10944</name>
</gene>
<sequence>MAKCTSYLVFNKIFRFLRPSSFISWSISILLFADPVFSVIRILGNAVVVEVGRADCGWLMIEQGIPVVLRCLRHSSPKKIVPQQSKCAFFR</sequence>
<keyword evidence="1" id="KW-0812">Transmembrane</keyword>
<evidence type="ECO:0008006" key="4">
    <source>
        <dbReference type="Google" id="ProtNLM"/>
    </source>
</evidence>
<dbReference type="AlphaFoldDB" id="A0AB34FBT1"/>